<feature type="signal peptide" evidence="3">
    <location>
        <begin position="1"/>
        <end position="20"/>
    </location>
</feature>
<dbReference type="Pfam" id="PF05433">
    <property type="entry name" value="Rick_17kDa_Anti"/>
    <property type="match status" value="1"/>
</dbReference>
<evidence type="ECO:0000259" key="4">
    <source>
        <dbReference type="Pfam" id="PF05433"/>
    </source>
</evidence>
<evidence type="ECO:0000256" key="3">
    <source>
        <dbReference type="SAM" id="SignalP"/>
    </source>
</evidence>
<feature type="chain" id="PRO_5047497897" evidence="3">
    <location>
        <begin position="21"/>
        <end position="167"/>
    </location>
</feature>
<dbReference type="InterPro" id="IPR008816">
    <property type="entry name" value="Gly_zipper_2TM_dom"/>
</dbReference>
<dbReference type="PANTHER" id="PTHR35603">
    <property type="match status" value="1"/>
</dbReference>
<evidence type="ECO:0000256" key="1">
    <source>
        <dbReference type="ARBA" id="ARBA00004370"/>
    </source>
</evidence>
<comment type="caution">
    <text evidence="5">The sequence shown here is derived from an EMBL/GenBank/DDBJ whole genome shotgun (WGS) entry which is preliminary data.</text>
</comment>
<keyword evidence="6" id="KW-1185">Reference proteome</keyword>
<keyword evidence="3" id="KW-0732">Signal</keyword>
<evidence type="ECO:0000313" key="6">
    <source>
        <dbReference type="Proteomes" id="UP001549366"/>
    </source>
</evidence>
<dbReference type="EMBL" id="JBEWTB010000002">
    <property type="protein sequence ID" value="MET4755206.1"/>
    <property type="molecule type" value="Genomic_DNA"/>
</dbReference>
<organism evidence="5 6">
    <name type="scientific">Endozoicomonas lisbonensis</name>
    <dbReference type="NCBI Taxonomy" id="3120522"/>
    <lineage>
        <taxon>Bacteria</taxon>
        <taxon>Pseudomonadati</taxon>
        <taxon>Pseudomonadota</taxon>
        <taxon>Gammaproteobacteria</taxon>
        <taxon>Oceanospirillales</taxon>
        <taxon>Endozoicomonadaceae</taxon>
        <taxon>Endozoicomonas</taxon>
    </lineage>
</organism>
<dbReference type="PANTHER" id="PTHR35603:SF2">
    <property type="entry name" value="OUTER MEMBRANE LIPOPROTEIN"/>
    <property type="match status" value="1"/>
</dbReference>
<dbReference type="InterPro" id="IPR051407">
    <property type="entry name" value="Bact_OM_lipoprot/Surf_antigen"/>
</dbReference>
<sequence length="167" mass="17508">MKKSIIALGSCLLMSNIAVASSFSDTAEIVSVKEIFRTETIRTPYQVCEEKMVIVEERTGSSPVSTVAGAIVGGVVGNQFGKGSGNVAMTAAGAALGGAIGSESSGNTTSSAQTVNQCRTEYNVEHRNVLDHYQVTYNYNGQVRTWGTPNKPSGNTLRVNVNVTPSG</sequence>
<gene>
    <name evidence="5" type="ORF">V5J35_000398</name>
</gene>
<feature type="domain" description="Glycine zipper 2TM" evidence="4">
    <location>
        <begin position="65"/>
        <end position="103"/>
    </location>
</feature>
<protein>
    <submittedName>
        <fullName evidence="5">Uncharacterized protein YcfJ</fullName>
    </submittedName>
</protein>
<evidence type="ECO:0000256" key="2">
    <source>
        <dbReference type="ARBA" id="ARBA00023136"/>
    </source>
</evidence>
<dbReference type="RefSeq" id="WP_354009654.1">
    <property type="nucleotide sequence ID" value="NZ_JBEWTA010000001.1"/>
</dbReference>
<accession>A0ABV2SDC6</accession>
<dbReference type="Proteomes" id="UP001549366">
    <property type="component" value="Unassembled WGS sequence"/>
</dbReference>
<evidence type="ECO:0000313" key="5">
    <source>
        <dbReference type="EMBL" id="MET4755206.1"/>
    </source>
</evidence>
<proteinExistence type="predicted"/>
<keyword evidence="2" id="KW-0472">Membrane</keyword>
<comment type="subcellular location">
    <subcellularLocation>
        <location evidence="1">Membrane</location>
    </subcellularLocation>
</comment>
<reference evidence="5 6" key="1">
    <citation type="submission" date="2024-06" db="EMBL/GenBank/DDBJ databases">
        <title>Genomic Encyclopedia of Type Strains, Phase V (KMG-V): Genome sequencing to study the core and pangenomes of soil and plant-associated prokaryotes.</title>
        <authorList>
            <person name="Whitman W."/>
        </authorList>
    </citation>
    <scope>NUCLEOTIDE SEQUENCE [LARGE SCALE GENOMIC DNA]</scope>
    <source>
        <strain evidence="5 6">NE40</strain>
    </source>
</reference>
<name>A0ABV2SDC6_9GAMM</name>